<dbReference type="Proteomes" id="UP000549765">
    <property type="component" value="Unassembled WGS sequence"/>
</dbReference>
<sequence>MDKDIIAADMPELMEQLAYLNANGQATTAPLLIMDTLLRGLQAIFDEKLEGHYYTVRQVGDDFVVTDFMKQEVGTITNTQFNFVSAFENQAPFLWDMLEREVVKILGR</sequence>
<dbReference type="EMBL" id="JAAXPN010000003">
    <property type="protein sequence ID" value="NKZ23968.1"/>
    <property type="molecule type" value="Genomic_DNA"/>
</dbReference>
<name>A0A7X6N1A2_9LACO</name>
<protein>
    <submittedName>
        <fullName evidence="1">Uncharacterized protein</fullName>
    </submittedName>
</protein>
<dbReference type="RefSeq" id="WP_168721770.1">
    <property type="nucleotide sequence ID" value="NZ_JAAXPN010000003.1"/>
</dbReference>
<proteinExistence type="predicted"/>
<accession>A0A7X6N1A2</accession>
<reference evidence="1 2" key="1">
    <citation type="submission" date="2020-04" db="EMBL/GenBank/DDBJ databases">
        <title>MicrobeNet Type strains.</title>
        <authorList>
            <person name="Nicholson A.C."/>
        </authorList>
    </citation>
    <scope>NUCLEOTIDE SEQUENCE [LARGE SCALE GENOMIC DNA]</scope>
    <source>
        <strain evidence="1 2">CCUG 61472</strain>
    </source>
</reference>
<organism evidence="1 2">
    <name type="scientific">Periweissella fabalis</name>
    <dbReference type="NCBI Taxonomy" id="1070421"/>
    <lineage>
        <taxon>Bacteria</taxon>
        <taxon>Bacillati</taxon>
        <taxon>Bacillota</taxon>
        <taxon>Bacilli</taxon>
        <taxon>Lactobacillales</taxon>
        <taxon>Lactobacillaceae</taxon>
        <taxon>Periweissella</taxon>
    </lineage>
</organism>
<gene>
    <name evidence="1" type="ORF">HF964_03980</name>
</gene>
<dbReference type="AlphaFoldDB" id="A0A7X6N1A2"/>
<keyword evidence="2" id="KW-1185">Reference proteome</keyword>
<evidence type="ECO:0000313" key="1">
    <source>
        <dbReference type="EMBL" id="NKZ23968.1"/>
    </source>
</evidence>
<comment type="caution">
    <text evidence="1">The sequence shown here is derived from an EMBL/GenBank/DDBJ whole genome shotgun (WGS) entry which is preliminary data.</text>
</comment>
<evidence type="ECO:0000313" key="2">
    <source>
        <dbReference type="Proteomes" id="UP000549765"/>
    </source>
</evidence>